<comment type="caution">
    <text evidence="2">The sequence shown here is derived from an EMBL/GenBank/DDBJ whole genome shotgun (WGS) entry which is preliminary data.</text>
</comment>
<feature type="domain" description="PurM-like C-terminal" evidence="1">
    <location>
        <begin position="14"/>
        <end position="53"/>
    </location>
</feature>
<gene>
    <name evidence="2" type="ORF">S03H2_72576</name>
</gene>
<protein>
    <recommendedName>
        <fullName evidence="1">PurM-like C-terminal domain-containing protein</fullName>
    </recommendedName>
</protein>
<dbReference type="Gene3D" id="3.90.650.10">
    <property type="entry name" value="PurM-like C-terminal domain"/>
    <property type="match status" value="1"/>
</dbReference>
<evidence type="ECO:0000259" key="1">
    <source>
        <dbReference type="Pfam" id="PF02769"/>
    </source>
</evidence>
<feature type="non-terminal residue" evidence="2">
    <location>
        <position position="1"/>
    </location>
</feature>
<evidence type="ECO:0000313" key="2">
    <source>
        <dbReference type="EMBL" id="GAH91113.1"/>
    </source>
</evidence>
<sequence>RDAKVTPWIPSLPVVQIGDPFTKKLIIEATLEAVKTGFVRGLKDLGGGGLTCAT</sequence>
<proteinExistence type="predicted"/>
<organism evidence="2">
    <name type="scientific">marine sediment metagenome</name>
    <dbReference type="NCBI Taxonomy" id="412755"/>
    <lineage>
        <taxon>unclassified sequences</taxon>
        <taxon>metagenomes</taxon>
        <taxon>ecological metagenomes</taxon>
    </lineage>
</organism>
<dbReference type="GO" id="GO:0004642">
    <property type="term" value="F:phosphoribosylformylglycinamidine synthase activity"/>
    <property type="evidence" value="ECO:0007669"/>
    <property type="project" value="InterPro"/>
</dbReference>
<dbReference type="InterPro" id="IPR010918">
    <property type="entry name" value="PurM-like_C_dom"/>
</dbReference>
<dbReference type="Pfam" id="PF02769">
    <property type="entry name" value="AIRS_C"/>
    <property type="match status" value="1"/>
</dbReference>
<dbReference type="GO" id="GO:0006189">
    <property type="term" value="P:'de novo' IMP biosynthetic process"/>
    <property type="evidence" value="ECO:0007669"/>
    <property type="project" value="InterPro"/>
</dbReference>
<dbReference type="PANTHER" id="PTHR43555:SF1">
    <property type="entry name" value="PHOSPHORIBOSYLFORMYLGLYCINAMIDINE SYNTHASE SUBUNIT PURL"/>
    <property type="match status" value="1"/>
</dbReference>
<dbReference type="AlphaFoldDB" id="X1LAF8"/>
<dbReference type="EMBL" id="BARU01049163">
    <property type="protein sequence ID" value="GAH91113.1"/>
    <property type="molecule type" value="Genomic_DNA"/>
</dbReference>
<dbReference type="PANTHER" id="PTHR43555">
    <property type="entry name" value="PHOSPHORIBOSYLFORMYLGLYCINAMIDINE SYNTHASE SUBUNIT PURL"/>
    <property type="match status" value="1"/>
</dbReference>
<dbReference type="InterPro" id="IPR036676">
    <property type="entry name" value="PurM-like_C_sf"/>
</dbReference>
<dbReference type="SUPFAM" id="SSF56042">
    <property type="entry name" value="PurM C-terminal domain-like"/>
    <property type="match status" value="1"/>
</dbReference>
<feature type="non-terminal residue" evidence="2">
    <location>
        <position position="54"/>
    </location>
</feature>
<dbReference type="InterPro" id="IPR010074">
    <property type="entry name" value="PRibForGlyAmidine_synth_PurL"/>
</dbReference>
<accession>X1LAF8</accession>
<reference evidence="2" key="1">
    <citation type="journal article" date="2014" name="Front. Microbiol.">
        <title>High frequency of phylogenetically diverse reductive dehalogenase-homologous genes in deep subseafloor sedimentary metagenomes.</title>
        <authorList>
            <person name="Kawai M."/>
            <person name="Futagami T."/>
            <person name="Toyoda A."/>
            <person name="Takaki Y."/>
            <person name="Nishi S."/>
            <person name="Hori S."/>
            <person name="Arai W."/>
            <person name="Tsubouchi T."/>
            <person name="Morono Y."/>
            <person name="Uchiyama I."/>
            <person name="Ito T."/>
            <person name="Fujiyama A."/>
            <person name="Inagaki F."/>
            <person name="Takami H."/>
        </authorList>
    </citation>
    <scope>NUCLEOTIDE SEQUENCE</scope>
    <source>
        <strain evidence="2">Expedition CK06-06</strain>
    </source>
</reference>
<name>X1LAF8_9ZZZZ</name>